<dbReference type="AlphaFoldDB" id="A0A7C8JEG3"/>
<name>A0A7C8JEG3_ORBOL</name>
<dbReference type="EMBL" id="WIQW01000012">
    <property type="protein sequence ID" value="KAF3106470.1"/>
    <property type="molecule type" value="Genomic_DNA"/>
</dbReference>
<reference evidence="2 3" key="1">
    <citation type="submission" date="2019-06" db="EMBL/GenBank/DDBJ databases">
        <authorList>
            <person name="Palmer J.M."/>
        </authorList>
    </citation>
    <scope>NUCLEOTIDE SEQUENCE [LARGE SCALE GENOMIC DNA]</scope>
    <source>
        <strain evidence="2 3">TWF102</strain>
    </source>
</reference>
<evidence type="ECO:0000313" key="2">
    <source>
        <dbReference type="EMBL" id="KAF3106470.1"/>
    </source>
</evidence>
<comment type="caution">
    <text evidence="2">The sequence shown here is derived from an EMBL/GenBank/DDBJ whole genome shotgun (WGS) entry which is preliminary data.</text>
</comment>
<evidence type="ECO:0000313" key="3">
    <source>
        <dbReference type="Proteomes" id="UP000475325"/>
    </source>
</evidence>
<evidence type="ECO:0000256" key="1">
    <source>
        <dbReference type="SAM" id="MobiDB-lite"/>
    </source>
</evidence>
<dbReference type="Proteomes" id="UP000475325">
    <property type="component" value="Unassembled WGS sequence"/>
</dbReference>
<gene>
    <name evidence="2" type="ORF">TWF102_001421</name>
</gene>
<sequence length="346" mass="39137">MLGEKIRKFLLRGGLKKKQDNQKKEKNGEHVYSNRMTVVAPITLALALPEMSPAEISTEILAIPRPAVLRDQIIRTSRVSSHLLATYGHGGLIPIDGIPRPAFPRSFSAGMLHEERSRINRHIRYETLDKRGLKLSTVVVGPKRSAALAEWEGLEEGAEREVKSHLPIPPRTAEGGGEEEEEIMEGGTGREFGDFTITVPTKPAPVRDEENLVGYKVKSTHRRVAKKACLGLRRWVDSKVGSIKRPNRAPIARGFRFWLRDGVDPTVDTSCPRLYGRDRPGPKRTVHPRPWDTVLVTSATPPRAVPREVYRDFIRVAWYYFPDGFETVEEEYTAYEQWVDAERSID</sequence>
<organism evidence="2 3">
    <name type="scientific">Orbilia oligospora</name>
    <name type="common">Nematode-trapping fungus</name>
    <name type="synonym">Arthrobotrys oligospora</name>
    <dbReference type="NCBI Taxonomy" id="2813651"/>
    <lineage>
        <taxon>Eukaryota</taxon>
        <taxon>Fungi</taxon>
        <taxon>Dikarya</taxon>
        <taxon>Ascomycota</taxon>
        <taxon>Pezizomycotina</taxon>
        <taxon>Orbiliomycetes</taxon>
        <taxon>Orbiliales</taxon>
        <taxon>Orbiliaceae</taxon>
        <taxon>Orbilia</taxon>
    </lineage>
</organism>
<protein>
    <submittedName>
        <fullName evidence="2">Uncharacterized protein</fullName>
    </submittedName>
</protein>
<accession>A0A7C8JEG3</accession>
<feature type="region of interest" description="Disordered" evidence="1">
    <location>
        <begin position="159"/>
        <end position="181"/>
    </location>
</feature>
<proteinExistence type="predicted"/>